<feature type="transmembrane region" description="Helical" evidence="13">
    <location>
        <begin position="315"/>
        <end position="338"/>
    </location>
</feature>
<dbReference type="PANTHER" id="PTHR10774:SF190">
    <property type="entry name" value="C2 CALCIUM_LIPID-BINDING ENDONUCLEASE_EXONUCLEASE_PHOSPHATASE-RELATED"/>
    <property type="match status" value="1"/>
</dbReference>
<evidence type="ECO:0000256" key="2">
    <source>
        <dbReference type="ARBA" id="ARBA00006996"/>
    </source>
</evidence>
<dbReference type="PROSITE" id="PS51847">
    <property type="entry name" value="SMP"/>
    <property type="match status" value="1"/>
</dbReference>
<evidence type="ECO:0000256" key="5">
    <source>
        <dbReference type="ARBA" id="ARBA00022723"/>
    </source>
</evidence>
<evidence type="ECO:0000313" key="16">
    <source>
        <dbReference type="EMBL" id="OUS42705.1"/>
    </source>
</evidence>
<keyword evidence="6" id="KW-0677">Repeat</keyword>
<dbReference type="GO" id="GO:0016020">
    <property type="term" value="C:membrane"/>
    <property type="evidence" value="ECO:0007669"/>
    <property type="project" value="UniProtKB-SubCell"/>
</dbReference>
<keyword evidence="8 13" id="KW-1133">Transmembrane helix</keyword>
<evidence type="ECO:0000256" key="4">
    <source>
        <dbReference type="ARBA" id="ARBA00022692"/>
    </source>
</evidence>
<dbReference type="CDD" id="cd00030">
    <property type="entry name" value="C2"/>
    <property type="match status" value="2"/>
</dbReference>
<evidence type="ECO:0000256" key="7">
    <source>
        <dbReference type="ARBA" id="ARBA00022837"/>
    </source>
</evidence>
<dbReference type="EMBL" id="KZ155838">
    <property type="protein sequence ID" value="OUS42705.1"/>
    <property type="molecule type" value="Genomic_DNA"/>
</dbReference>
<feature type="transmembrane region" description="Helical" evidence="13">
    <location>
        <begin position="243"/>
        <end position="264"/>
    </location>
</feature>
<sequence length="930" mass="104889">MGVCSSKSGAAPEAQETEFRLRKTADGRRLGDDSTKNLSAFAEHSGMSVGSEREVTRGEPIASLRPQTRNQEISKKDFKTKKKNAIAVEDDQVLEGDDDDVYRFDQSLLNSARAAMNEDEDADQNRSLLRRQSIVKAPNQTVAKPPVELSERLKRYEAEPKLKANELPVSYGPEWLAPPDIQRETTVRKPKKYSIGNLARGDHKLEPTNLTDKDFSDYAPGNGPWFNGPFPSMMASSAKQMGLAYGKFCVVGVITLFWVPNFLLYHRLLMNGTFQAYFRLLSAILSSLFMTRTMLNMNMELCRMFWRGSIVNSQVICSLIGAVGFFWQTLVIFTVGWLSDNRGIFSFLIAFGVGWFIVWRQDQRHEKQQRIRTVMGAFLALEKDAKHMAQLMGSPVVRTNDIQYMNAAPVWARYRPDELVPWLNNFLTQVWPFYNKAASELVREIVEPLMEQSRPSMLKRLTFKQLDFGENPFMVRSVSYVGKKAEDKGMSLDIDFAWAGRSNIVLAAKTHIGADINIAVKDLEIYTKLRVTLNPLVPLPSPLGGVVISMTERPIVEFHVELPSGLDVLYAAIDKWLEEFVAGLLGDMFIQPERLVIPLSFNFDPIVMPDGEVKPFKWYDHNVLQLRNTGVLKVTVVRAENVPSADLLSKTDPFVKMFVKKHGLQVNTTTIMNNEDPVWNEIFYIPVDDVDLRVLKVAMYDHDVDPLSSDDKLGATEVRIDTIKAATADGSEQELWLDFPEQVKGNVKKPPMKLLLNAQFISFGSDIAQNMFTGLGLLSVHVIRGRNLQPMDSNGLSDPYVKVKVPKFTLDSMDMDKGKILRGKRGKKGKKNAEAHDYTVYSSKIHYKNLNPEFNAMFEFSPASEDTKVSIELFDVDSTFPMGTKSKFMGNLEVPISTIIHHGGSMEARFKVGNAKSGELDIAFNWQPYT</sequence>
<evidence type="ECO:0000259" key="14">
    <source>
        <dbReference type="PROSITE" id="PS50004"/>
    </source>
</evidence>
<dbReference type="SUPFAM" id="SSF49562">
    <property type="entry name" value="C2 domain (Calcium/lipid-binding domain, CaLB)"/>
    <property type="match status" value="2"/>
</dbReference>
<dbReference type="InterPro" id="IPR035892">
    <property type="entry name" value="C2_domain_sf"/>
</dbReference>
<dbReference type="InterPro" id="IPR045050">
    <property type="entry name" value="Synaptotagmin_plant"/>
</dbReference>
<feature type="domain" description="C2" evidence="14">
    <location>
        <begin position="609"/>
        <end position="737"/>
    </location>
</feature>
<evidence type="ECO:0008006" key="17">
    <source>
        <dbReference type="Google" id="ProtNLM"/>
    </source>
</evidence>
<organism evidence="16">
    <name type="scientific">Ostreococcus tauri</name>
    <name type="common">Marine green alga</name>
    <dbReference type="NCBI Taxonomy" id="70448"/>
    <lineage>
        <taxon>Eukaryota</taxon>
        <taxon>Viridiplantae</taxon>
        <taxon>Chlorophyta</taxon>
        <taxon>Mamiellophyceae</taxon>
        <taxon>Mamiellales</taxon>
        <taxon>Bathycoccaceae</taxon>
        <taxon>Ostreococcus</taxon>
    </lineage>
</organism>
<dbReference type="Pfam" id="PF00168">
    <property type="entry name" value="C2"/>
    <property type="match status" value="2"/>
</dbReference>
<reference evidence="16" key="1">
    <citation type="submission" date="2017-04" db="EMBL/GenBank/DDBJ databases">
        <title>Population genomics of picophytoplankton unveils novel chromosome hypervariability.</title>
        <authorList>
            <consortium name="DOE Joint Genome Institute"/>
            <person name="Blanc-Mathieu R."/>
            <person name="Krasovec M."/>
            <person name="Hebrard M."/>
            <person name="Yau S."/>
            <person name="Desgranges E."/>
            <person name="Martin J."/>
            <person name="Schackwitz W."/>
            <person name="Kuo A."/>
            <person name="Salin G."/>
            <person name="Donnadieu C."/>
            <person name="Desdevises Y."/>
            <person name="Sanchez-Ferandin S."/>
            <person name="Moreau H."/>
            <person name="Rivals E."/>
            <person name="Grigoriev I.V."/>
            <person name="Grimsley N."/>
            <person name="Eyre-Walker A."/>
            <person name="Piganeau G."/>
        </authorList>
    </citation>
    <scope>NUCLEOTIDE SEQUENCE [LARGE SCALE GENOMIC DNA]</scope>
    <source>
        <strain evidence="16">RCC 1115</strain>
    </source>
</reference>
<dbReference type="eggNOG" id="KOG1012">
    <property type="taxonomic scope" value="Eukaryota"/>
</dbReference>
<evidence type="ECO:0000256" key="8">
    <source>
        <dbReference type="ARBA" id="ARBA00022989"/>
    </source>
</evidence>
<accession>A0A1Y5I6P0</accession>
<dbReference type="Pfam" id="PF17047">
    <property type="entry name" value="SMP_LBD"/>
    <property type="match status" value="1"/>
</dbReference>
<keyword evidence="11 13" id="KW-0472">Membrane</keyword>
<dbReference type="GO" id="GO:0006869">
    <property type="term" value="P:lipid transport"/>
    <property type="evidence" value="ECO:0007669"/>
    <property type="project" value="UniProtKB-KW"/>
</dbReference>
<dbReference type="GO" id="GO:0008289">
    <property type="term" value="F:lipid binding"/>
    <property type="evidence" value="ECO:0007669"/>
    <property type="project" value="UniProtKB-KW"/>
</dbReference>
<keyword evidence="5" id="KW-0479">Metal-binding</keyword>
<evidence type="ECO:0000256" key="1">
    <source>
        <dbReference type="ARBA" id="ARBA00004167"/>
    </source>
</evidence>
<dbReference type="AlphaFoldDB" id="A0A1Y5I6P0"/>
<proteinExistence type="inferred from homology"/>
<feature type="domain" description="SMP-LTD" evidence="15">
    <location>
        <begin position="416"/>
        <end position="600"/>
    </location>
</feature>
<keyword evidence="4 13" id="KW-0812">Transmembrane</keyword>
<gene>
    <name evidence="16" type="ORF">BE221DRAFT_187419</name>
</gene>
<dbReference type="GO" id="GO:0046872">
    <property type="term" value="F:metal ion binding"/>
    <property type="evidence" value="ECO:0007669"/>
    <property type="project" value="UniProtKB-KW"/>
</dbReference>
<dbReference type="CDD" id="cd21677">
    <property type="entry name" value="SMP_SYT"/>
    <property type="match status" value="1"/>
</dbReference>
<evidence type="ECO:0000256" key="13">
    <source>
        <dbReference type="SAM" id="Phobius"/>
    </source>
</evidence>
<evidence type="ECO:0000256" key="10">
    <source>
        <dbReference type="ARBA" id="ARBA00023121"/>
    </source>
</evidence>
<dbReference type="PROSITE" id="PS50004">
    <property type="entry name" value="C2"/>
    <property type="match status" value="2"/>
</dbReference>
<feature type="transmembrane region" description="Helical" evidence="13">
    <location>
        <begin position="276"/>
        <end position="295"/>
    </location>
</feature>
<evidence type="ECO:0000256" key="12">
    <source>
        <dbReference type="SAM" id="MobiDB-lite"/>
    </source>
</evidence>
<keyword evidence="3" id="KW-0813">Transport</keyword>
<dbReference type="InterPro" id="IPR039010">
    <property type="entry name" value="Synaptotagmin_SMP"/>
</dbReference>
<evidence type="ECO:0000256" key="3">
    <source>
        <dbReference type="ARBA" id="ARBA00022448"/>
    </source>
</evidence>
<dbReference type="InterPro" id="IPR031468">
    <property type="entry name" value="SMP_LBD"/>
</dbReference>
<feature type="domain" description="C2" evidence="14">
    <location>
        <begin position="755"/>
        <end position="910"/>
    </location>
</feature>
<dbReference type="SMART" id="SM00239">
    <property type="entry name" value="C2"/>
    <property type="match status" value="2"/>
</dbReference>
<feature type="compositionally biased region" description="Basic and acidic residues" evidence="12">
    <location>
        <begin position="17"/>
        <end position="35"/>
    </location>
</feature>
<protein>
    <recommendedName>
        <fullName evidence="17">C2 calcium-dependent membrane targeting</fullName>
    </recommendedName>
</protein>
<evidence type="ECO:0000256" key="11">
    <source>
        <dbReference type="ARBA" id="ARBA00023136"/>
    </source>
</evidence>
<keyword evidence="7" id="KW-0106">Calcium</keyword>
<dbReference type="InterPro" id="IPR000008">
    <property type="entry name" value="C2_dom"/>
</dbReference>
<evidence type="ECO:0000256" key="6">
    <source>
        <dbReference type="ARBA" id="ARBA00022737"/>
    </source>
</evidence>
<dbReference type="PANTHER" id="PTHR10774">
    <property type="entry name" value="EXTENDED SYNAPTOTAGMIN-RELATED"/>
    <property type="match status" value="1"/>
</dbReference>
<comment type="similarity">
    <text evidence="2">Belongs to the synaptotagmin family.</text>
</comment>
<keyword evidence="9" id="KW-0445">Lipid transport</keyword>
<feature type="region of interest" description="Disordered" evidence="12">
    <location>
        <begin position="1"/>
        <end position="78"/>
    </location>
</feature>
<dbReference type="Gene3D" id="2.60.40.150">
    <property type="entry name" value="C2 domain"/>
    <property type="match status" value="2"/>
</dbReference>
<evidence type="ECO:0000256" key="9">
    <source>
        <dbReference type="ARBA" id="ARBA00023055"/>
    </source>
</evidence>
<comment type="subcellular location">
    <subcellularLocation>
        <location evidence="1">Membrane</location>
        <topology evidence="1">Single-pass membrane protein</topology>
    </subcellularLocation>
</comment>
<dbReference type="GO" id="GO:0005783">
    <property type="term" value="C:endoplasmic reticulum"/>
    <property type="evidence" value="ECO:0007669"/>
    <property type="project" value="TreeGrafter"/>
</dbReference>
<feature type="transmembrane region" description="Helical" evidence="13">
    <location>
        <begin position="344"/>
        <end position="360"/>
    </location>
</feature>
<dbReference type="Proteomes" id="UP000195557">
    <property type="component" value="Unassembled WGS sequence"/>
</dbReference>
<evidence type="ECO:0000259" key="15">
    <source>
        <dbReference type="PROSITE" id="PS51847"/>
    </source>
</evidence>
<keyword evidence="10" id="KW-0446">Lipid-binding</keyword>
<name>A0A1Y5I6P0_OSTTA</name>